<proteinExistence type="predicted"/>
<reference evidence="3 4" key="1">
    <citation type="submission" date="2020-08" db="EMBL/GenBank/DDBJ databases">
        <title>Sequencing the genomes of 1000 actinobacteria strains.</title>
        <authorList>
            <person name="Klenk H.-P."/>
        </authorList>
    </citation>
    <scope>NUCLEOTIDE SEQUENCE [LARGE SCALE GENOMIC DNA]</scope>
    <source>
        <strain evidence="3 4">DSM 45784</strain>
    </source>
</reference>
<dbReference type="GO" id="GO:0006302">
    <property type="term" value="P:double-strand break repair"/>
    <property type="evidence" value="ECO:0007669"/>
    <property type="project" value="InterPro"/>
</dbReference>
<name>A0A7W7G8S4_9ACTN</name>
<dbReference type="Pfam" id="PF20469">
    <property type="entry name" value="OLD-like_TOPRIM"/>
    <property type="match status" value="1"/>
</dbReference>
<dbReference type="PANTHER" id="PTHR43581">
    <property type="entry name" value="ATP/GTP PHOSPHATASE"/>
    <property type="match status" value="1"/>
</dbReference>
<dbReference type="PANTHER" id="PTHR43581:SF2">
    <property type="entry name" value="EXCINUCLEASE ATPASE SUBUNIT"/>
    <property type="match status" value="1"/>
</dbReference>
<dbReference type="InterPro" id="IPR027417">
    <property type="entry name" value="P-loop_NTPase"/>
</dbReference>
<dbReference type="Proteomes" id="UP000542210">
    <property type="component" value="Unassembled WGS sequence"/>
</dbReference>
<sequence length="645" mass="69926">MRISRITAQGFLSFADLSMDLGQGLTVVTGPNAAGKSNLCQVLGAVSAFLGRHRDSEQRDLLSLYEQAGHNGASAFTLTVSFELDQPWEQDLVATFVKASYIGIAARNADGRGPSTELFEEKAETNITTDSVAALFHGTLRLDFDSHRHTGWSCAWQFNYGDDIFHIQLEGPWQQQLRSGAAQGWKTVAMEQVTEEPVPELAEFPAILDGLEQPIVFSVPTLYDGRSNLRPVSMTALAQALRLTEQHSVSFVAVLEKIWAAGVSVTVNRRLPARRHFSLDELTGPLDLSDGSRVSAELYRLKNGAHEQREGFRRAQKIFHTITGAHLEVQASPETDGMAIDVVIDAGHGERRAEFCGAGLQEAVLLAVLTAGGPGRVIVLDEPAVQLHPTMQRRIATTALRDVQALLITHSADLVPVATTADLKRIVRLAPRPDGATTIRRAPATTASTLAGWIQNLAAADTRALLFARAVILCEGASETGALGQWWNTATQLGPEALNVPLLDVGGQNNFGGYINYLTAFGIPWAVIADGPALRGASALAKQLAKQRLRPPNPPDDANDFTAWTNYWKTAGVFTLADQFGDDGSKSGELEAYLRRLDPQILDQAQRDTTSKPRVGALFATRYPHGMPPEVAVLYKDVAAYLNLD</sequence>
<keyword evidence="4" id="KW-1185">Reference proteome</keyword>
<dbReference type="InterPro" id="IPR051396">
    <property type="entry name" value="Bact_Antivir_Def_Nuclease"/>
</dbReference>
<accession>A0A7W7G8S4</accession>
<evidence type="ECO:0000259" key="1">
    <source>
        <dbReference type="Pfam" id="PF13476"/>
    </source>
</evidence>
<feature type="domain" description="OLD protein-like TOPRIM" evidence="2">
    <location>
        <begin position="466"/>
        <end position="531"/>
    </location>
</feature>
<dbReference type="AlphaFoldDB" id="A0A7W7G8S4"/>
<dbReference type="Pfam" id="PF13476">
    <property type="entry name" value="AAA_23"/>
    <property type="match status" value="1"/>
</dbReference>
<dbReference type="CDD" id="cd01026">
    <property type="entry name" value="TOPRIM_OLD"/>
    <property type="match status" value="1"/>
</dbReference>
<evidence type="ECO:0000259" key="2">
    <source>
        <dbReference type="Pfam" id="PF20469"/>
    </source>
</evidence>
<dbReference type="RefSeq" id="WP_203959524.1">
    <property type="nucleotide sequence ID" value="NZ_BOOV01000060.1"/>
</dbReference>
<evidence type="ECO:0000313" key="3">
    <source>
        <dbReference type="EMBL" id="MBB4700627.1"/>
    </source>
</evidence>
<comment type="caution">
    <text evidence="3">The sequence shown here is derived from an EMBL/GenBank/DDBJ whole genome shotgun (WGS) entry which is preliminary data.</text>
</comment>
<dbReference type="GO" id="GO:0016887">
    <property type="term" value="F:ATP hydrolysis activity"/>
    <property type="evidence" value="ECO:0007669"/>
    <property type="project" value="InterPro"/>
</dbReference>
<dbReference type="SUPFAM" id="SSF52540">
    <property type="entry name" value="P-loop containing nucleoside triphosphate hydrolases"/>
    <property type="match status" value="1"/>
</dbReference>
<dbReference type="InterPro" id="IPR034139">
    <property type="entry name" value="TOPRIM_OLD"/>
</dbReference>
<feature type="domain" description="Rad50/SbcC-type AAA" evidence="1">
    <location>
        <begin position="5"/>
        <end position="44"/>
    </location>
</feature>
<dbReference type="Gene3D" id="3.40.50.300">
    <property type="entry name" value="P-loop containing nucleotide triphosphate hydrolases"/>
    <property type="match status" value="2"/>
</dbReference>
<dbReference type="InterPro" id="IPR038729">
    <property type="entry name" value="Rad50/SbcC_AAA"/>
</dbReference>
<gene>
    <name evidence="3" type="ORF">BJ982_002171</name>
</gene>
<organism evidence="3 4">
    <name type="scientific">Sphaerisporangium siamense</name>
    <dbReference type="NCBI Taxonomy" id="795645"/>
    <lineage>
        <taxon>Bacteria</taxon>
        <taxon>Bacillati</taxon>
        <taxon>Actinomycetota</taxon>
        <taxon>Actinomycetes</taxon>
        <taxon>Streptosporangiales</taxon>
        <taxon>Streptosporangiaceae</taxon>
        <taxon>Sphaerisporangium</taxon>
    </lineage>
</organism>
<evidence type="ECO:0000313" key="4">
    <source>
        <dbReference type="Proteomes" id="UP000542210"/>
    </source>
</evidence>
<dbReference type="EMBL" id="JACHND010000001">
    <property type="protein sequence ID" value="MBB4700627.1"/>
    <property type="molecule type" value="Genomic_DNA"/>
</dbReference>
<protein>
    <submittedName>
        <fullName evidence="3">ABC-type branched-subunit amino acid transport system ATPase component</fullName>
    </submittedName>
</protein>